<organism evidence="6 7">
    <name type="scientific">Tardiphaga robiniae</name>
    <dbReference type="NCBI Taxonomy" id="943830"/>
    <lineage>
        <taxon>Bacteria</taxon>
        <taxon>Pseudomonadati</taxon>
        <taxon>Pseudomonadota</taxon>
        <taxon>Alphaproteobacteria</taxon>
        <taxon>Hyphomicrobiales</taxon>
        <taxon>Nitrobacteraceae</taxon>
        <taxon>Tardiphaga</taxon>
    </lineage>
</organism>
<dbReference type="InterPro" id="IPR037165">
    <property type="entry name" value="AldOxase/xan_DH_Mopterin-bd_sf"/>
</dbReference>
<dbReference type="GO" id="GO:0051537">
    <property type="term" value="F:2 iron, 2 sulfur cluster binding"/>
    <property type="evidence" value="ECO:0007669"/>
    <property type="project" value="InterPro"/>
</dbReference>
<dbReference type="Pfam" id="PF01799">
    <property type="entry name" value="Fer2_2"/>
    <property type="match status" value="1"/>
</dbReference>
<dbReference type="SUPFAM" id="SSF54292">
    <property type="entry name" value="2Fe-2S ferredoxin-like"/>
    <property type="match status" value="1"/>
</dbReference>
<evidence type="ECO:0000256" key="1">
    <source>
        <dbReference type="ARBA" id="ARBA00006849"/>
    </source>
</evidence>
<dbReference type="Pfam" id="PF00111">
    <property type="entry name" value="Fer2"/>
    <property type="match status" value="1"/>
</dbReference>
<dbReference type="SMART" id="SM01008">
    <property type="entry name" value="Ald_Xan_dh_C"/>
    <property type="match status" value="1"/>
</dbReference>
<dbReference type="Gene3D" id="3.90.1170.50">
    <property type="entry name" value="Aldehyde oxidase/xanthine dehydrogenase, a/b hammerhead"/>
    <property type="match status" value="1"/>
</dbReference>
<accession>A0A163XLW6</accession>
<dbReference type="InterPro" id="IPR036856">
    <property type="entry name" value="Ald_Oxase/Xan_DH_a/b_sf"/>
</dbReference>
<dbReference type="InterPro" id="IPR006058">
    <property type="entry name" value="2Fe2S_fd_BS"/>
</dbReference>
<dbReference type="RefSeq" id="WP_068737032.1">
    <property type="nucleotide sequence ID" value="NZ_LVYV01000053.1"/>
</dbReference>
<evidence type="ECO:0000313" key="6">
    <source>
        <dbReference type="EMBL" id="KZD21085.1"/>
    </source>
</evidence>
<dbReference type="InterPro" id="IPR002888">
    <property type="entry name" value="2Fe-2S-bd"/>
</dbReference>
<dbReference type="Gene3D" id="3.10.20.30">
    <property type="match status" value="1"/>
</dbReference>
<dbReference type="GO" id="GO:0016491">
    <property type="term" value="F:oxidoreductase activity"/>
    <property type="evidence" value="ECO:0007669"/>
    <property type="project" value="UniProtKB-KW"/>
</dbReference>
<keyword evidence="7" id="KW-1185">Reference proteome</keyword>
<dbReference type="PANTHER" id="PTHR11908:SF157">
    <property type="entry name" value="XANTHINE DEHYDROGENASE SUBUNIT D-RELATED"/>
    <property type="match status" value="1"/>
</dbReference>
<dbReference type="EMBL" id="LVYV01000053">
    <property type="protein sequence ID" value="KZD21085.1"/>
    <property type="molecule type" value="Genomic_DNA"/>
</dbReference>
<dbReference type="STRING" id="943830.A4A58_14955"/>
<sequence>MSITETTLSFTLDGEQVTLARGAPRVLSDALSQSCARSGVRVACDHGVCGACTVLVDGLPVTSCSTLVDTVAGSNVTTVQGLQPAGAAPSAMQRAFVEAHAFQCGMCTPGMILLAEALLQRHPEPSREQIRNWMSANVCRCTGYQVIEEAVVRAIAMKGRAAPDGRRWRPEETAKVTGQAFFLVDTPTAGGAEIKLLRSPHPHARIVAIDVAPALALEGVLAIVTGDDLRRLPVHTYGLWIKDQPLLAIDRVRHVGEPVAAVAAVDAATAIRALSLIAVSYDVLVAVATPDEAMATGAPLLFETPSRGGIPAHGVSVTTAMEHAPNVLYEFHHRLGDLDAAFAAADHVFTDDFAFSRMAHVHLEPSVTAARPLGDGVEVWSCNQDPFLLRQEIAEICSLPEHAVRVRTLPIGGGFGAKSYCKIEPLVVLLALKINKPMRLTQTMDEGFASLSQHSATLRLETAVSRDGDFLARRSDIVLDGGAYADASPLVADKVGYRIGGPYRWQALDSRAIAVRTNTVPAGSFRGFGGTQASWASESQVDMIARRLGIDPFEIRRRNLLSPGEPYRAGDSTIDCDLVAGLELAAQKIDWGSRAPPGRRHLSRGKGLSIGFKDGGGQGRFAQARVKVTADGSAIINCATVDMGQGATEAFRRIVAEVLKLDPERIARAAIDTDQTAFDQGTHASSATAVTGEAIRRASVEVRDKVLTFAAGQLGCPKEELDLVEGQVVRGNTATPLVVLMRGYYGGMGAEFSGDGEFKVEVDSAAALNAPIVYWMPNWVAAEIEVDTETGKITVLKLVSIADAGRALVPEAVRGQIEGGAIQGLGQALFEQLVFDGARLVSMTPQQYRVPVMSDVPAIFESVTLEQGLAHGPLGAKGVGEAGILGVASAIANALEDAVGVRITSLPLSPDKVLAALEALKKDHAE</sequence>
<evidence type="ECO:0000256" key="4">
    <source>
        <dbReference type="ARBA" id="ARBA00023004"/>
    </source>
</evidence>
<dbReference type="InterPro" id="IPR012675">
    <property type="entry name" value="Beta-grasp_dom_sf"/>
</dbReference>
<dbReference type="InterPro" id="IPR000674">
    <property type="entry name" value="Ald_Oxase/Xan_DH_a/b"/>
</dbReference>
<protein>
    <recommendedName>
        <fullName evidence="5">2Fe-2S ferredoxin-type domain-containing protein</fullName>
    </recommendedName>
</protein>
<dbReference type="SUPFAM" id="SSF47741">
    <property type="entry name" value="CO dehydrogenase ISP C-domain like"/>
    <property type="match status" value="1"/>
</dbReference>
<keyword evidence="4" id="KW-0408">Iron</keyword>
<dbReference type="InterPro" id="IPR016208">
    <property type="entry name" value="Ald_Oxase/xanthine_DH-like"/>
</dbReference>
<dbReference type="InterPro" id="IPR008274">
    <property type="entry name" value="AldOxase/xan_DH_MoCoBD1"/>
</dbReference>
<evidence type="ECO:0000313" key="7">
    <source>
        <dbReference type="Proteomes" id="UP000076574"/>
    </source>
</evidence>
<dbReference type="Proteomes" id="UP000076574">
    <property type="component" value="Unassembled WGS sequence"/>
</dbReference>
<keyword evidence="3" id="KW-0560">Oxidoreductase</keyword>
<dbReference type="InterPro" id="IPR036884">
    <property type="entry name" value="2Fe-2S-bd_dom_sf"/>
</dbReference>
<dbReference type="SUPFAM" id="SSF54665">
    <property type="entry name" value="CO dehydrogenase molybdoprotein N-domain-like"/>
    <property type="match status" value="1"/>
</dbReference>
<dbReference type="Pfam" id="PF01315">
    <property type="entry name" value="Ald_Xan_dh_C"/>
    <property type="match status" value="1"/>
</dbReference>
<name>A0A163XLW6_9BRAD</name>
<evidence type="ECO:0000256" key="2">
    <source>
        <dbReference type="ARBA" id="ARBA00022723"/>
    </source>
</evidence>
<dbReference type="PANTHER" id="PTHR11908">
    <property type="entry name" value="XANTHINE DEHYDROGENASE"/>
    <property type="match status" value="1"/>
</dbReference>
<dbReference type="SUPFAM" id="SSF56003">
    <property type="entry name" value="Molybdenum cofactor-binding domain"/>
    <property type="match status" value="1"/>
</dbReference>
<dbReference type="InterPro" id="IPR046867">
    <property type="entry name" value="AldOxase/xan_DH_MoCoBD2"/>
</dbReference>
<dbReference type="PROSITE" id="PS51085">
    <property type="entry name" value="2FE2S_FER_2"/>
    <property type="match status" value="1"/>
</dbReference>
<dbReference type="GO" id="GO:0005506">
    <property type="term" value="F:iron ion binding"/>
    <property type="evidence" value="ECO:0007669"/>
    <property type="project" value="InterPro"/>
</dbReference>
<dbReference type="InterPro" id="IPR001041">
    <property type="entry name" value="2Fe-2S_ferredoxin-type"/>
</dbReference>
<dbReference type="AlphaFoldDB" id="A0A163XLW6"/>
<dbReference type="OrthoDB" id="9763985at2"/>
<dbReference type="Pfam" id="PF02738">
    <property type="entry name" value="MoCoBD_1"/>
    <property type="match status" value="1"/>
</dbReference>
<keyword evidence="2" id="KW-0479">Metal-binding</keyword>
<dbReference type="Gene3D" id="3.30.365.10">
    <property type="entry name" value="Aldehyde oxidase/xanthine dehydrogenase, molybdopterin binding domain"/>
    <property type="match status" value="4"/>
</dbReference>
<comment type="caution">
    <text evidence="6">The sequence shown here is derived from an EMBL/GenBank/DDBJ whole genome shotgun (WGS) entry which is preliminary data.</text>
</comment>
<evidence type="ECO:0000256" key="3">
    <source>
        <dbReference type="ARBA" id="ARBA00023002"/>
    </source>
</evidence>
<dbReference type="Gene3D" id="1.10.150.120">
    <property type="entry name" value="[2Fe-2S]-binding domain"/>
    <property type="match status" value="1"/>
</dbReference>
<reference evidence="6 7" key="1">
    <citation type="submission" date="2016-03" db="EMBL/GenBank/DDBJ databases">
        <title>Microsymbionts genomes from the relict species Vavilovia formosa (Stev.) Fed.</title>
        <authorList>
            <person name="Kopat V."/>
            <person name="Chirak E."/>
            <person name="Kimeklis A."/>
            <person name="Andronov E."/>
        </authorList>
    </citation>
    <scope>NUCLEOTIDE SEQUENCE [LARGE SCALE GENOMIC DNA]</scope>
    <source>
        <strain evidence="6 7">Vaf07</strain>
    </source>
</reference>
<feature type="domain" description="2Fe-2S ferredoxin-type" evidence="5">
    <location>
        <begin position="6"/>
        <end position="82"/>
    </location>
</feature>
<dbReference type="PROSITE" id="PS00197">
    <property type="entry name" value="2FE2S_FER_1"/>
    <property type="match status" value="1"/>
</dbReference>
<comment type="similarity">
    <text evidence="1">Belongs to the xanthine dehydrogenase family.</text>
</comment>
<dbReference type="Pfam" id="PF20256">
    <property type="entry name" value="MoCoBD_2"/>
    <property type="match status" value="1"/>
</dbReference>
<gene>
    <name evidence="6" type="ORF">A4A58_14955</name>
</gene>
<proteinExistence type="inferred from homology"/>
<dbReference type="InterPro" id="IPR036010">
    <property type="entry name" value="2Fe-2S_ferredoxin-like_sf"/>
</dbReference>
<evidence type="ECO:0000259" key="5">
    <source>
        <dbReference type="PROSITE" id="PS51085"/>
    </source>
</evidence>